<name>A0A916ZLP9_9BACL</name>
<proteinExistence type="inferred from homology"/>
<reference evidence="6" key="2">
    <citation type="submission" date="2020-09" db="EMBL/GenBank/DDBJ databases">
        <authorList>
            <person name="Sun Q."/>
            <person name="Zhou Y."/>
        </authorList>
    </citation>
    <scope>NUCLEOTIDE SEQUENCE</scope>
    <source>
        <strain evidence="6">CGMCC 1.15178</strain>
    </source>
</reference>
<dbReference type="NCBIfam" id="TIGR00236">
    <property type="entry name" value="wecB"/>
    <property type="match status" value="1"/>
</dbReference>
<dbReference type="Proteomes" id="UP000612456">
    <property type="component" value="Unassembled WGS sequence"/>
</dbReference>
<reference evidence="6" key="1">
    <citation type="journal article" date="2014" name="Int. J. Syst. Evol. Microbiol.">
        <title>Complete genome sequence of Corynebacterium casei LMG S-19264T (=DSM 44701T), isolated from a smear-ripened cheese.</title>
        <authorList>
            <consortium name="US DOE Joint Genome Institute (JGI-PGF)"/>
            <person name="Walter F."/>
            <person name="Albersmeier A."/>
            <person name="Kalinowski J."/>
            <person name="Ruckert C."/>
        </authorList>
    </citation>
    <scope>NUCLEOTIDE SEQUENCE</scope>
    <source>
        <strain evidence="6">CGMCC 1.15178</strain>
    </source>
</reference>
<dbReference type="RefSeq" id="WP_308422876.1">
    <property type="nucleotide sequence ID" value="NZ_BMHP01000019.1"/>
</dbReference>
<dbReference type="AlphaFoldDB" id="A0A916ZLP9"/>
<evidence type="ECO:0000256" key="2">
    <source>
        <dbReference type="ARBA" id="ARBA00038209"/>
    </source>
</evidence>
<dbReference type="PANTHER" id="PTHR43174:SF2">
    <property type="entry name" value="UDP-N-ACETYLGLUCOSAMINE 2-EPIMERASE"/>
    <property type="match status" value="1"/>
</dbReference>
<keyword evidence="7" id="KW-1185">Reference proteome</keyword>
<dbReference type="InterPro" id="IPR003331">
    <property type="entry name" value="UDP_GlcNAc_Epimerase_2_dom"/>
</dbReference>
<accession>A0A916ZLP9</accession>
<dbReference type="PANTHER" id="PTHR43174">
    <property type="entry name" value="UDP-N-ACETYLGLUCOSAMINE 2-EPIMERASE"/>
    <property type="match status" value="1"/>
</dbReference>
<sequence>MMTERKKIMVILGTRPEATKLGPIVQELRKYPEWFETKMVVTGQQKEQLYQALSHFNIQPDVDLSLMKEQQTLAYIMSTAITGLDQIIVKERPDLILVHGDTQTTLCGGLVAFFHKIPVGHVEAGLRSYNKYSPWPEEVNRKLVDVVTDFLFAPTIMSRDNLLREGFSENNIFVSGQTAVDAAIMTNRSDYKFHDKRLTEILNQDSRIITITAHRKENYGDPMLRMFRAIRRIADNHPDVSIVYPVHLSPIVRETAINILSGHERIHLLYPIDYPDMINLISRSYLLLSDSGGLQEEAPVFHKPLVLMRDTTERPEAVAANAVYLAGTEEEAIYAVTTRLLTDMNFYNTMSNAVNPFGDGEASRRIVQYIAHHFGLIYVSPEQFDA</sequence>
<comment type="caution">
    <text evidence="6">The sequence shown here is derived from an EMBL/GenBank/DDBJ whole genome shotgun (WGS) entry which is preliminary data.</text>
</comment>
<dbReference type="GO" id="GO:0008761">
    <property type="term" value="F:UDP-N-acetylglucosamine 2-epimerase activity"/>
    <property type="evidence" value="ECO:0007669"/>
    <property type="project" value="UniProtKB-EC"/>
</dbReference>
<dbReference type="CDD" id="cd03786">
    <property type="entry name" value="GTB_UDP-GlcNAc_2-Epimerase"/>
    <property type="match status" value="1"/>
</dbReference>
<dbReference type="Pfam" id="PF02350">
    <property type="entry name" value="Epimerase_2"/>
    <property type="match status" value="1"/>
</dbReference>
<evidence type="ECO:0000256" key="1">
    <source>
        <dbReference type="ARBA" id="ARBA00023235"/>
    </source>
</evidence>
<feature type="domain" description="UDP-N-acetylglucosamine 2-epimerase" evidence="5">
    <location>
        <begin position="32"/>
        <end position="370"/>
    </location>
</feature>
<evidence type="ECO:0000313" key="6">
    <source>
        <dbReference type="EMBL" id="GGE02572.1"/>
    </source>
</evidence>
<comment type="similarity">
    <text evidence="2 4">Belongs to the UDP-N-acetylglucosamine 2-epimerase family.</text>
</comment>
<evidence type="ECO:0000256" key="3">
    <source>
        <dbReference type="ARBA" id="ARBA00038858"/>
    </source>
</evidence>
<organism evidence="6 7">
    <name type="scientific">Paenibacillus nasutitermitis</name>
    <dbReference type="NCBI Taxonomy" id="1652958"/>
    <lineage>
        <taxon>Bacteria</taxon>
        <taxon>Bacillati</taxon>
        <taxon>Bacillota</taxon>
        <taxon>Bacilli</taxon>
        <taxon>Bacillales</taxon>
        <taxon>Paenibacillaceae</taxon>
        <taxon>Paenibacillus</taxon>
    </lineage>
</organism>
<dbReference type="EC" id="5.1.3.14" evidence="3"/>
<dbReference type="Gene3D" id="3.40.50.2000">
    <property type="entry name" value="Glycogen Phosphorylase B"/>
    <property type="match status" value="2"/>
</dbReference>
<keyword evidence="1 4" id="KW-0413">Isomerase</keyword>
<gene>
    <name evidence="6" type="ORF">GCM10010911_72010</name>
</gene>
<protein>
    <recommendedName>
        <fullName evidence="3">UDP-N-acetylglucosamine 2-epimerase (non-hydrolyzing)</fullName>
        <ecNumber evidence="3">5.1.3.14</ecNumber>
    </recommendedName>
</protein>
<evidence type="ECO:0000259" key="5">
    <source>
        <dbReference type="Pfam" id="PF02350"/>
    </source>
</evidence>
<dbReference type="InterPro" id="IPR029767">
    <property type="entry name" value="WecB-like"/>
</dbReference>
<evidence type="ECO:0000256" key="4">
    <source>
        <dbReference type="RuleBase" id="RU003513"/>
    </source>
</evidence>
<dbReference type="SUPFAM" id="SSF53756">
    <property type="entry name" value="UDP-Glycosyltransferase/glycogen phosphorylase"/>
    <property type="match status" value="1"/>
</dbReference>
<dbReference type="EMBL" id="BMHP01000019">
    <property type="protein sequence ID" value="GGE02572.1"/>
    <property type="molecule type" value="Genomic_DNA"/>
</dbReference>
<evidence type="ECO:0000313" key="7">
    <source>
        <dbReference type="Proteomes" id="UP000612456"/>
    </source>
</evidence>